<dbReference type="SUPFAM" id="SSF50978">
    <property type="entry name" value="WD40 repeat-like"/>
    <property type="match status" value="1"/>
</dbReference>
<evidence type="ECO:0000313" key="2">
    <source>
        <dbReference type="EMBL" id="KIJ97192.1"/>
    </source>
</evidence>
<feature type="region of interest" description="Disordered" evidence="1">
    <location>
        <begin position="1"/>
        <end position="39"/>
    </location>
</feature>
<sequence length="411" mass="46809">MDEPPSPFFQYSYPPSTDKLPSPTNEPPTATDELPPSPLLKSRIPRKTIIVDPNLFKDDSRISYLHCPLRKGIIYYCRDGAIFEHNIHSYGKYEPRIIVPTRPGQYLEEISFVPIKGNRILLFAKYLGGYLHLSIHKIRSDHRVGPALWSFNGSIDGHSDIDNLVPITSTENALGITFMVQFNGHWKLFDISTNGTDASNNIPLIESRRIDFDQKLARGNSRVKLFPDRHILLNTDVEVGRRNETIDIYYSDSGDTNNMNFSFVTRMSIPLLKDRKGSFVDLDVANGSKFAMATSDGRVSVWDIRSTVPLKTFMKFPKSVRYLQFNSGNPGKEVLVFVERDNLSPLDIIHVIDATSFETEEMLPFKSTKSMRVGALFFDPSGGTLYAEHTGTLYEWHLQKNEPRPEWWIGE</sequence>
<dbReference type="InterPro" id="IPR036322">
    <property type="entry name" value="WD40_repeat_dom_sf"/>
</dbReference>
<dbReference type="Proteomes" id="UP000054477">
    <property type="component" value="Unassembled WGS sequence"/>
</dbReference>
<gene>
    <name evidence="2" type="ORF">K443DRAFT_681748</name>
</gene>
<evidence type="ECO:0000313" key="3">
    <source>
        <dbReference type="Proteomes" id="UP000054477"/>
    </source>
</evidence>
<organism evidence="2 3">
    <name type="scientific">Laccaria amethystina LaAM-08-1</name>
    <dbReference type="NCBI Taxonomy" id="1095629"/>
    <lineage>
        <taxon>Eukaryota</taxon>
        <taxon>Fungi</taxon>
        <taxon>Dikarya</taxon>
        <taxon>Basidiomycota</taxon>
        <taxon>Agaricomycotina</taxon>
        <taxon>Agaricomycetes</taxon>
        <taxon>Agaricomycetidae</taxon>
        <taxon>Agaricales</taxon>
        <taxon>Agaricineae</taxon>
        <taxon>Hydnangiaceae</taxon>
        <taxon>Laccaria</taxon>
    </lineage>
</organism>
<dbReference type="HOGENOM" id="CLU_031726_0_0_1"/>
<name>A0A0C9XM60_9AGAR</name>
<dbReference type="Gene3D" id="2.130.10.10">
    <property type="entry name" value="YVTN repeat-like/Quinoprotein amine dehydrogenase"/>
    <property type="match status" value="1"/>
</dbReference>
<dbReference type="InterPro" id="IPR015943">
    <property type="entry name" value="WD40/YVTN_repeat-like_dom_sf"/>
</dbReference>
<dbReference type="EMBL" id="KN838700">
    <property type="protein sequence ID" value="KIJ97192.1"/>
    <property type="molecule type" value="Genomic_DNA"/>
</dbReference>
<evidence type="ECO:0000256" key="1">
    <source>
        <dbReference type="SAM" id="MobiDB-lite"/>
    </source>
</evidence>
<dbReference type="OrthoDB" id="64353at2759"/>
<protein>
    <submittedName>
        <fullName evidence="2">Unplaced genomic scaffold K443scaffold_165, whole genome shotgun sequence</fullName>
    </submittedName>
</protein>
<reference evidence="2 3" key="1">
    <citation type="submission" date="2014-04" db="EMBL/GenBank/DDBJ databases">
        <authorList>
            <consortium name="DOE Joint Genome Institute"/>
            <person name="Kuo A."/>
            <person name="Kohler A."/>
            <person name="Nagy L.G."/>
            <person name="Floudas D."/>
            <person name="Copeland A."/>
            <person name="Barry K.W."/>
            <person name="Cichocki N."/>
            <person name="Veneault-Fourrey C."/>
            <person name="LaButti K."/>
            <person name="Lindquist E.A."/>
            <person name="Lipzen A."/>
            <person name="Lundell T."/>
            <person name="Morin E."/>
            <person name="Murat C."/>
            <person name="Sun H."/>
            <person name="Tunlid A."/>
            <person name="Henrissat B."/>
            <person name="Grigoriev I.V."/>
            <person name="Hibbett D.S."/>
            <person name="Martin F."/>
            <person name="Nordberg H.P."/>
            <person name="Cantor M.N."/>
            <person name="Hua S.X."/>
        </authorList>
    </citation>
    <scope>NUCLEOTIDE SEQUENCE [LARGE SCALE GENOMIC DNA]</scope>
    <source>
        <strain evidence="2 3">LaAM-08-1</strain>
    </source>
</reference>
<dbReference type="STRING" id="1095629.A0A0C9XM60"/>
<dbReference type="AlphaFoldDB" id="A0A0C9XM60"/>
<reference evidence="3" key="2">
    <citation type="submission" date="2015-01" db="EMBL/GenBank/DDBJ databases">
        <title>Evolutionary Origins and Diversification of the Mycorrhizal Mutualists.</title>
        <authorList>
            <consortium name="DOE Joint Genome Institute"/>
            <consortium name="Mycorrhizal Genomics Consortium"/>
            <person name="Kohler A."/>
            <person name="Kuo A."/>
            <person name="Nagy L.G."/>
            <person name="Floudas D."/>
            <person name="Copeland A."/>
            <person name="Barry K.W."/>
            <person name="Cichocki N."/>
            <person name="Veneault-Fourrey C."/>
            <person name="LaButti K."/>
            <person name="Lindquist E.A."/>
            <person name="Lipzen A."/>
            <person name="Lundell T."/>
            <person name="Morin E."/>
            <person name="Murat C."/>
            <person name="Riley R."/>
            <person name="Ohm R."/>
            <person name="Sun H."/>
            <person name="Tunlid A."/>
            <person name="Henrissat B."/>
            <person name="Grigoriev I.V."/>
            <person name="Hibbett D.S."/>
            <person name="Martin F."/>
        </authorList>
    </citation>
    <scope>NUCLEOTIDE SEQUENCE [LARGE SCALE GENOMIC DNA]</scope>
    <source>
        <strain evidence="3">LaAM-08-1</strain>
    </source>
</reference>
<accession>A0A0C9XM60</accession>
<proteinExistence type="predicted"/>
<keyword evidence="3" id="KW-1185">Reference proteome</keyword>